<name>A0ABW1H613_9ACTN</name>
<reference evidence="2" key="1">
    <citation type="journal article" date="2019" name="Int. J. Syst. Evol. Microbiol.">
        <title>The Global Catalogue of Microorganisms (GCM) 10K type strain sequencing project: providing services to taxonomists for standard genome sequencing and annotation.</title>
        <authorList>
            <consortium name="The Broad Institute Genomics Platform"/>
            <consortium name="The Broad Institute Genome Sequencing Center for Infectious Disease"/>
            <person name="Wu L."/>
            <person name="Ma J."/>
        </authorList>
    </citation>
    <scope>NUCLEOTIDE SEQUENCE [LARGE SCALE GENOMIC DNA]</scope>
    <source>
        <strain evidence="2">CGMCC 4.7144</strain>
    </source>
</reference>
<sequence>MTPELRELVEELRADLAEDQPASLGYAQFGDGAAAEAVPAGTPTGLRDLLLVADGLRAGRIELRSTSTLADIQYYLDSAPDWSPIPADRAGWLVIGTRSDEPIFLERGTGAIWYFPPTGTEWAMSDTFEEIAPDLASFVHYYLLGPGYAELTPAADRWYAFLDEQGLLD</sequence>
<accession>A0ABW1H613</accession>
<dbReference type="RefSeq" id="WP_377510887.1">
    <property type="nucleotide sequence ID" value="NZ_JBHSQS010000007.1"/>
</dbReference>
<dbReference type="EMBL" id="JBHSQS010000007">
    <property type="protein sequence ID" value="MFC5924363.1"/>
    <property type="molecule type" value="Genomic_DNA"/>
</dbReference>
<keyword evidence="2" id="KW-1185">Reference proteome</keyword>
<evidence type="ECO:0008006" key="3">
    <source>
        <dbReference type="Google" id="ProtNLM"/>
    </source>
</evidence>
<proteinExistence type="predicted"/>
<evidence type="ECO:0000313" key="2">
    <source>
        <dbReference type="Proteomes" id="UP001596226"/>
    </source>
</evidence>
<organism evidence="1 2">
    <name type="scientific">Micromonospora vulcania</name>
    <dbReference type="NCBI Taxonomy" id="1441873"/>
    <lineage>
        <taxon>Bacteria</taxon>
        <taxon>Bacillati</taxon>
        <taxon>Actinomycetota</taxon>
        <taxon>Actinomycetes</taxon>
        <taxon>Micromonosporales</taxon>
        <taxon>Micromonosporaceae</taxon>
        <taxon>Micromonospora</taxon>
    </lineage>
</organism>
<dbReference type="Proteomes" id="UP001596226">
    <property type="component" value="Unassembled WGS sequence"/>
</dbReference>
<gene>
    <name evidence="1" type="ORF">ACFQGL_13515</name>
</gene>
<protein>
    <recommendedName>
        <fullName evidence="3">SUKH-4 immunity protein of toxin-antitoxin system</fullName>
    </recommendedName>
</protein>
<comment type="caution">
    <text evidence="1">The sequence shown here is derived from an EMBL/GenBank/DDBJ whole genome shotgun (WGS) entry which is preliminary data.</text>
</comment>
<evidence type="ECO:0000313" key="1">
    <source>
        <dbReference type="EMBL" id="MFC5924363.1"/>
    </source>
</evidence>